<sequence length="126" mass="14637">MNCNLMIRLQKIIYLNSYVYIIWIFVIPFFLYAKLHCILCSLSLNSYDFTLGNAVTFLVNIFTQMPLITYFLFNPYLANTPLEVTLHASMWTAVLLEIIFSIQSLKQASNIAKNIYLSQSEGSQRY</sequence>
<keyword evidence="3" id="KW-1185">Reference proteome</keyword>
<evidence type="ECO:0000256" key="1">
    <source>
        <dbReference type="SAM" id="Phobius"/>
    </source>
</evidence>
<name>A0A5E4Q2J8_9NEOP</name>
<evidence type="ECO:0000313" key="3">
    <source>
        <dbReference type="Proteomes" id="UP000324832"/>
    </source>
</evidence>
<protein>
    <submittedName>
        <fullName evidence="2">Uncharacterized protein</fullName>
    </submittedName>
</protein>
<keyword evidence="1" id="KW-0812">Transmembrane</keyword>
<organism evidence="2 3">
    <name type="scientific">Leptidea sinapis</name>
    <dbReference type="NCBI Taxonomy" id="189913"/>
    <lineage>
        <taxon>Eukaryota</taxon>
        <taxon>Metazoa</taxon>
        <taxon>Ecdysozoa</taxon>
        <taxon>Arthropoda</taxon>
        <taxon>Hexapoda</taxon>
        <taxon>Insecta</taxon>
        <taxon>Pterygota</taxon>
        <taxon>Neoptera</taxon>
        <taxon>Endopterygota</taxon>
        <taxon>Lepidoptera</taxon>
        <taxon>Glossata</taxon>
        <taxon>Ditrysia</taxon>
        <taxon>Papilionoidea</taxon>
        <taxon>Pieridae</taxon>
        <taxon>Dismorphiinae</taxon>
        <taxon>Leptidea</taxon>
    </lineage>
</organism>
<accession>A0A5E4Q2J8</accession>
<proteinExistence type="predicted"/>
<dbReference type="AlphaFoldDB" id="A0A5E4Q2J8"/>
<feature type="transmembrane region" description="Helical" evidence="1">
    <location>
        <begin position="12"/>
        <end position="33"/>
    </location>
</feature>
<dbReference type="Proteomes" id="UP000324832">
    <property type="component" value="Unassembled WGS sequence"/>
</dbReference>
<reference evidence="2 3" key="1">
    <citation type="submission" date="2017-07" db="EMBL/GenBank/DDBJ databases">
        <authorList>
            <person name="Talla V."/>
            <person name="Backstrom N."/>
        </authorList>
    </citation>
    <scope>NUCLEOTIDE SEQUENCE [LARGE SCALE GENOMIC DNA]</scope>
</reference>
<evidence type="ECO:0000313" key="2">
    <source>
        <dbReference type="EMBL" id="VVC92463.1"/>
    </source>
</evidence>
<dbReference type="EMBL" id="FZQP02001326">
    <property type="protein sequence ID" value="VVC92463.1"/>
    <property type="molecule type" value="Genomic_DNA"/>
</dbReference>
<keyword evidence="1" id="KW-1133">Transmembrane helix</keyword>
<feature type="transmembrane region" description="Helical" evidence="1">
    <location>
        <begin position="54"/>
        <end position="73"/>
    </location>
</feature>
<gene>
    <name evidence="2" type="ORF">LSINAPIS_LOCUS4912</name>
</gene>
<keyword evidence="1" id="KW-0472">Membrane</keyword>